<organism evidence="1 2">
    <name type="scientific">Suillus subaureus</name>
    <dbReference type="NCBI Taxonomy" id="48587"/>
    <lineage>
        <taxon>Eukaryota</taxon>
        <taxon>Fungi</taxon>
        <taxon>Dikarya</taxon>
        <taxon>Basidiomycota</taxon>
        <taxon>Agaricomycotina</taxon>
        <taxon>Agaricomycetes</taxon>
        <taxon>Agaricomycetidae</taxon>
        <taxon>Boletales</taxon>
        <taxon>Suillineae</taxon>
        <taxon>Suillaceae</taxon>
        <taxon>Suillus</taxon>
    </lineage>
</organism>
<dbReference type="RefSeq" id="XP_041194001.1">
    <property type="nucleotide sequence ID" value="XM_041335385.1"/>
</dbReference>
<dbReference type="GeneID" id="64629402"/>
<sequence length="129" mass="14466">MIQNIDQSISPFVLVAGTLVCLRAAVLELVSHFKDILLQTFALHKTSQNSGLYWHQISVLDLHPYFEYMLTAFTQRGIVSCAVIILCTGSKRQASALLWTLAVRLQIANNPWRCLMVLPCYCLSRGLAL</sequence>
<dbReference type="AlphaFoldDB" id="A0A9P7JE45"/>
<accession>A0A9P7JE45</accession>
<evidence type="ECO:0000313" key="2">
    <source>
        <dbReference type="Proteomes" id="UP000807769"/>
    </source>
</evidence>
<comment type="caution">
    <text evidence="1">The sequence shown here is derived from an EMBL/GenBank/DDBJ whole genome shotgun (WGS) entry which is preliminary data.</text>
</comment>
<proteinExistence type="predicted"/>
<protein>
    <submittedName>
        <fullName evidence="1">Uncharacterized protein</fullName>
    </submittedName>
</protein>
<gene>
    <name evidence="1" type="ORF">BJ212DRAFT_1347772</name>
</gene>
<dbReference type="EMBL" id="JABBWG010000012">
    <property type="protein sequence ID" value="KAG1817941.1"/>
    <property type="molecule type" value="Genomic_DNA"/>
</dbReference>
<evidence type="ECO:0000313" key="1">
    <source>
        <dbReference type="EMBL" id="KAG1817941.1"/>
    </source>
</evidence>
<name>A0A9P7JE45_9AGAM</name>
<dbReference type="OrthoDB" id="10564244at2759"/>
<dbReference type="Proteomes" id="UP000807769">
    <property type="component" value="Unassembled WGS sequence"/>
</dbReference>
<reference evidence="1" key="1">
    <citation type="journal article" date="2020" name="New Phytol.">
        <title>Comparative genomics reveals dynamic genome evolution in host specialist ectomycorrhizal fungi.</title>
        <authorList>
            <person name="Lofgren L.A."/>
            <person name="Nguyen N.H."/>
            <person name="Vilgalys R."/>
            <person name="Ruytinx J."/>
            <person name="Liao H.L."/>
            <person name="Branco S."/>
            <person name="Kuo A."/>
            <person name="LaButti K."/>
            <person name="Lipzen A."/>
            <person name="Andreopoulos W."/>
            <person name="Pangilinan J."/>
            <person name="Riley R."/>
            <person name="Hundley H."/>
            <person name="Na H."/>
            <person name="Barry K."/>
            <person name="Grigoriev I.V."/>
            <person name="Stajich J.E."/>
            <person name="Kennedy P.G."/>
        </authorList>
    </citation>
    <scope>NUCLEOTIDE SEQUENCE</scope>
    <source>
        <strain evidence="1">MN1</strain>
    </source>
</reference>
<keyword evidence="2" id="KW-1185">Reference proteome</keyword>